<evidence type="ECO:0000313" key="4">
    <source>
        <dbReference type="WBParaSite" id="maker-uti_cns_0000313-snap-gene-1.4-mRNA-1"/>
    </source>
</evidence>
<dbReference type="GO" id="GO:0005789">
    <property type="term" value="C:endoplasmic reticulum membrane"/>
    <property type="evidence" value="ECO:0007669"/>
    <property type="project" value="TreeGrafter"/>
</dbReference>
<reference evidence="4" key="1">
    <citation type="submission" date="2016-11" db="UniProtKB">
        <authorList>
            <consortium name="WormBaseParasite"/>
        </authorList>
    </citation>
    <scope>IDENTIFICATION</scope>
</reference>
<evidence type="ECO:0000256" key="1">
    <source>
        <dbReference type="SAM" id="Phobius"/>
    </source>
</evidence>
<organism evidence="3 4">
    <name type="scientific">Macrostomum lignano</name>
    <dbReference type="NCBI Taxonomy" id="282301"/>
    <lineage>
        <taxon>Eukaryota</taxon>
        <taxon>Metazoa</taxon>
        <taxon>Spiralia</taxon>
        <taxon>Lophotrochozoa</taxon>
        <taxon>Platyhelminthes</taxon>
        <taxon>Rhabditophora</taxon>
        <taxon>Macrostomorpha</taxon>
        <taxon>Macrostomida</taxon>
        <taxon>Macrostomidae</taxon>
        <taxon>Macrostomum</taxon>
    </lineage>
</organism>
<dbReference type="InterPro" id="IPR002048">
    <property type="entry name" value="EF_hand_dom"/>
</dbReference>
<dbReference type="GO" id="GO:0055074">
    <property type="term" value="P:calcium ion homeostasis"/>
    <property type="evidence" value="ECO:0007669"/>
    <property type="project" value="TreeGrafter"/>
</dbReference>
<feature type="transmembrane region" description="Helical" evidence="1">
    <location>
        <begin position="30"/>
        <end position="50"/>
    </location>
</feature>
<dbReference type="AlphaFoldDB" id="A0A1I8FYM7"/>
<dbReference type="WBParaSite" id="maker-uti_cns_0000313-snap-gene-1.4-mRNA-1">
    <property type="protein sequence ID" value="maker-uti_cns_0000313-snap-gene-1.4-mRNA-1"/>
    <property type="gene ID" value="maker-uti_cns_0000313-snap-gene-1.4"/>
</dbReference>
<proteinExistence type="predicted"/>
<keyword evidence="1" id="KW-0472">Membrane</keyword>
<dbReference type="PROSITE" id="PS50222">
    <property type="entry name" value="EF_HAND_2"/>
    <property type="match status" value="1"/>
</dbReference>
<keyword evidence="1" id="KW-1133">Transmembrane helix</keyword>
<evidence type="ECO:0000259" key="2">
    <source>
        <dbReference type="PROSITE" id="PS50222"/>
    </source>
</evidence>
<dbReference type="Proteomes" id="UP000095280">
    <property type="component" value="Unplaced"/>
</dbReference>
<protein>
    <submittedName>
        <fullName evidence="4">EF-hand domain-containing protein</fullName>
    </submittedName>
</protein>
<dbReference type="PANTHER" id="PTHR16213:SF78">
    <property type="entry name" value="SELENOPROTEIN N"/>
    <property type="match status" value="1"/>
</dbReference>
<name>A0A1I8FYM7_9PLAT</name>
<sequence length="577" mass="64280">MASVDAGPPLSLPSVSLNRRHLVFRFKPRTLYITSAVAVLFTALALASLYQRPALQAKAYVNFKRLVLGFGIAERLGVGDPNLEMVLNRKGLDVPSDDLAGRKPVSMPMSSEAVIGYIGESFFRLFRTVDSEDDDYLDPAEFGKLMDRLGPVKDFNPPMATSYRALEGGGANKEERMTRLYCEFDPLHLDTITKDLSAERGTNLHYLNALFNWTRPHRCPLDLPESLIIAGLRPPANQSIGRPYYVTRRPLDDSQSGVGIRDEFDYETAHSMNRYLPPSYSDSPGARAISALLSAFHPGAFASTRHPPHSSVALVRSVGPDHVEVAFRLHGEFQLARPPAYPFWFTPSFWFGHAVFSADFSRLLLLDMDLPADKNLNVDMEWVQAGMSGAPDELLVEVDIGYSSSMRLCTENACKLKPEAVGRYDHQLAAVAKPSEQPMSFDRAFSLLEVELYPFKRVPYLPFPEAFRRAKLAAKSDADDGKGSPRLVHSVTALENPAVQSLLERRFVSTWVLIIDLQKWQQEKDQDPWLAQVSTRTLEAYSFPVTSLISDGNGTVVHSLYANAMLDSADKKITSNF</sequence>
<keyword evidence="1" id="KW-0812">Transmembrane</keyword>
<accession>A0A1I8FYM7</accession>
<dbReference type="GO" id="GO:0005509">
    <property type="term" value="F:calcium ion binding"/>
    <property type="evidence" value="ECO:0007669"/>
    <property type="project" value="InterPro"/>
</dbReference>
<keyword evidence="3" id="KW-1185">Reference proteome</keyword>
<evidence type="ECO:0000313" key="3">
    <source>
        <dbReference type="Proteomes" id="UP000095280"/>
    </source>
</evidence>
<feature type="domain" description="EF-hand" evidence="2">
    <location>
        <begin position="117"/>
        <end position="152"/>
    </location>
</feature>
<dbReference type="PANTHER" id="PTHR16213">
    <property type="entry name" value="SELENOPROTEIN N"/>
    <property type="match status" value="1"/>
</dbReference>